<feature type="transmembrane region" description="Helical" evidence="6">
    <location>
        <begin position="260"/>
        <end position="282"/>
    </location>
</feature>
<feature type="transmembrane region" description="Helical" evidence="6">
    <location>
        <begin position="180"/>
        <end position="200"/>
    </location>
</feature>
<evidence type="ECO:0000256" key="3">
    <source>
        <dbReference type="ARBA" id="ARBA00022692"/>
    </source>
</evidence>
<feature type="transmembrane region" description="Helical" evidence="6">
    <location>
        <begin position="388"/>
        <end position="411"/>
    </location>
</feature>
<keyword evidence="2" id="KW-1003">Cell membrane</keyword>
<accession>A0ABT2I0T2</accession>
<dbReference type="Proteomes" id="UP001165583">
    <property type="component" value="Unassembled WGS sequence"/>
</dbReference>
<evidence type="ECO:0000256" key="4">
    <source>
        <dbReference type="ARBA" id="ARBA00022989"/>
    </source>
</evidence>
<keyword evidence="8" id="KW-1185">Reference proteome</keyword>
<dbReference type="Pfam" id="PF01943">
    <property type="entry name" value="Polysacc_synt"/>
    <property type="match status" value="1"/>
</dbReference>
<comment type="caution">
    <text evidence="7">The sequence shown here is derived from an EMBL/GenBank/DDBJ whole genome shotgun (WGS) entry which is preliminary data.</text>
</comment>
<name>A0ABT2I0T2_9SPHN</name>
<keyword evidence="5 6" id="KW-0472">Membrane</keyword>
<dbReference type="EMBL" id="JANZXA010000001">
    <property type="protein sequence ID" value="MCT2398414.1"/>
    <property type="molecule type" value="Genomic_DNA"/>
</dbReference>
<evidence type="ECO:0000313" key="8">
    <source>
        <dbReference type="Proteomes" id="UP001165583"/>
    </source>
</evidence>
<feature type="transmembrane region" description="Helical" evidence="6">
    <location>
        <begin position="12"/>
        <end position="32"/>
    </location>
</feature>
<dbReference type="InterPro" id="IPR002797">
    <property type="entry name" value="Polysacc_synth"/>
</dbReference>
<evidence type="ECO:0000256" key="1">
    <source>
        <dbReference type="ARBA" id="ARBA00004651"/>
    </source>
</evidence>
<reference evidence="7" key="1">
    <citation type="submission" date="2022-09" db="EMBL/GenBank/DDBJ databases">
        <title>Novosphingobium sp. Nov., a polycyclic aromatic hydrocarbon-degrading bacterium isolated form mangrove sediments in HongKong.</title>
        <authorList>
            <person name="Hu Z."/>
        </authorList>
    </citation>
    <scope>NUCLEOTIDE SEQUENCE</scope>
    <source>
        <strain evidence="7">HK4-1</strain>
    </source>
</reference>
<keyword evidence="3 6" id="KW-0812">Transmembrane</keyword>
<sequence length="424" mass="44886">MIAKIKYHFQSLAALTIRGSAVLAGFFVTFFIGRTMGPEANGTYALVTQTAMFLSVVAVGGVDMAAVRELSRAIAMKTSIDRRTYVSLIGWSMLIALIISAVIVFGGHRVTGLLLKEMMPINIIIILVVIFIARTLTRLMSAILRSQKSFIFGQSIEGLFIPTMVSMVLLTGMLHTVEEVLLVTAIAGIATGIFAVLMGLKHTVTAGSGLHISFSEILKVAIPLWSVGIALNIGDWYGLVTVASVLGVYDAGLYRVAFQIASVLSIITIGLYSVFSTQIGAARAAGNLERIAKLGRSATRLSIAFAAPVVLIILIFASQLLGIVGEEFIAAAEILRVMAFAQAIYVMTGPCGLTLAMCGHEKVNMIIALTALALLVFTAPIAARWGGLTGVTACIGLIMAGRNIASFFAVLRLTGINVVTGTVR</sequence>
<keyword evidence="4 6" id="KW-1133">Transmembrane helix</keyword>
<feature type="transmembrane region" description="Helical" evidence="6">
    <location>
        <begin position="220"/>
        <end position="240"/>
    </location>
</feature>
<dbReference type="PANTHER" id="PTHR30250:SF11">
    <property type="entry name" value="O-ANTIGEN TRANSPORTER-RELATED"/>
    <property type="match status" value="1"/>
</dbReference>
<comment type="subcellular location">
    <subcellularLocation>
        <location evidence="1">Cell membrane</location>
        <topology evidence="1">Multi-pass membrane protein</topology>
    </subcellularLocation>
</comment>
<feature type="transmembrane region" description="Helical" evidence="6">
    <location>
        <begin position="149"/>
        <end position="174"/>
    </location>
</feature>
<dbReference type="RefSeq" id="WP_260043550.1">
    <property type="nucleotide sequence ID" value="NZ_JANZXA010000001.1"/>
</dbReference>
<evidence type="ECO:0000256" key="2">
    <source>
        <dbReference type="ARBA" id="ARBA00022475"/>
    </source>
</evidence>
<evidence type="ECO:0000313" key="7">
    <source>
        <dbReference type="EMBL" id="MCT2398414.1"/>
    </source>
</evidence>
<organism evidence="7 8">
    <name type="scientific">Novosphingobium mangrovi</name>
    <name type="common">ex Huang et al. 2023</name>
    <dbReference type="NCBI Taxonomy" id="2976432"/>
    <lineage>
        <taxon>Bacteria</taxon>
        <taxon>Pseudomonadati</taxon>
        <taxon>Pseudomonadota</taxon>
        <taxon>Alphaproteobacteria</taxon>
        <taxon>Sphingomonadales</taxon>
        <taxon>Sphingomonadaceae</taxon>
        <taxon>Novosphingobium</taxon>
    </lineage>
</organism>
<proteinExistence type="predicted"/>
<dbReference type="PANTHER" id="PTHR30250">
    <property type="entry name" value="PST FAMILY PREDICTED COLANIC ACID TRANSPORTER"/>
    <property type="match status" value="1"/>
</dbReference>
<feature type="transmembrane region" description="Helical" evidence="6">
    <location>
        <begin position="303"/>
        <end position="325"/>
    </location>
</feature>
<feature type="transmembrane region" description="Helical" evidence="6">
    <location>
        <begin position="88"/>
        <end position="107"/>
    </location>
</feature>
<feature type="transmembrane region" description="Helical" evidence="6">
    <location>
        <begin position="363"/>
        <end position="382"/>
    </location>
</feature>
<evidence type="ECO:0000256" key="6">
    <source>
        <dbReference type="SAM" id="Phobius"/>
    </source>
</evidence>
<protein>
    <submittedName>
        <fullName evidence="7">Oligosaccharide flippase family protein</fullName>
    </submittedName>
</protein>
<feature type="transmembrane region" description="Helical" evidence="6">
    <location>
        <begin position="44"/>
        <end position="67"/>
    </location>
</feature>
<dbReference type="InterPro" id="IPR050833">
    <property type="entry name" value="Poly_Biosynth_Transport"/>
</dbReference>
<feature type="transmembrane region" description="Helical" evidence="6">
    <location>
        <begin position="119"/>
        <end position="137"/>
    </location>
</feature>
<gene>
    <name evidence="7" type="ORF">NZK81_02520</name>
</gene>
<feature type="transmembrane region" description="Helical" evidence="6">
    <location>
        <begin position="337"/>
        <end position="356"/>
    </location>
</feature>
<evidence type="ECO:0000256" key="5">
    <source>
        <dbReference type="ARBA" id="ARBA00023136"/>
    </source>
</evidence>